<dbReference type="InterPro" id="IPR050428">
    <property type="entry name" value="TCS_sensor_his_kinase"/>
</dbReference>
<sequence>MRISRQLLLYNFLSKGLILLVFMTAAPFLLKYFALRNTDSQLLEKKNEVLEIISKNGMDTFIAQEDPSVGFGSYNILKEEYILLEHWEFSTDVDTIFVEDRILEKEKVTYRVYSHTFNFGDNNYILEIGRSIETIKEIEAILFNILISALIIFLVLTSILDSLYTERILLPFKKIIKYKLSQINEPQQFPYLQIASNTDEFKLLDQSITEMMRRIQKSFNQERIFISHASHELKTPISILQTKVETLFSSDGVSDLQMEKLLDMQMTIQKMKKTVNALLLISKVNNTQFLRTDSVPLNKILVNLGEEWLAFAEDKQITLKIERNEDFVSKNSNESLCNMMIQNALINALKYTPEGGEIVLSGAYQVDNYEVHVRDTGPGISENLLQQVKDGIVFLKEVEKDKSGFGLQIMYKIALYLGVEINITSSDKGTAVCFKFPTIVNEL</sequence>
<dbReference type="PROSITE" id="PS50109">
    <property type="entry name" value="HIS_KIN"/>
    <property type="match status" value="1"/>
</dbReference>
<dbReference type="PANTHER" id="PTHR45436:SF5">
    <property type="entry name" value="SENSOR HISTIDINE KINASE TRCS"/>
    <property type="match status" value="1"/>
</dbReference>
<dbReference type="SMART" id="SM00388">
    <property type="entry name" value="HisKA"/>
    <property type="match status" value="1"/>
</dbReference>
<dbReference type="Pfam" id="PF00512">
    <property type="entry name" value="HisKA"/>
    <property type="match status" value="1"/>
</dbReference>
<accession>A0ABW4VHV3</accession>
<dbReference type="SUPFAM" id="SSF55874">
    <property type="entry name" value="ATPase domain of HSP90 chaperone/DNA topoisomerase II/histidine kinase"/>
    <property type="match status" value="1"/>
</dbReference>
<dbReference type="Pfam" id="PF02518">
    <property type="entry name" value="HATPase_c"/>
    <property type="match status" value="1"/>
</dbReference>
<evidence type="ECO:0000259" key="9">
    <source>
        <dbReference type="PROSITE" id="PS50109"/>
    </source>
</evidence>
<dbReference type="SMART" id="SM00387">
    <property type="entry name" value="HATPase_c"/>
    <property type="match status" value="1"/>
</dbReference>
<dbReference type="EC" id="2.7.13.3" evidence="2"/>
<reference evidence="11" key="1">
    <citation type="journal article" date="2019" name="Int. J. Syst. Evol. Microbiol.">
        <title>The Global Catalogue of Microorganisms (GCM) 10K type strain sequencing project: providing services to taxonomists for standard genome sequencing and annotation.</title>
        <authorList>
            <consortium name="The Broad Institute Genomics Platform"/>
            <consortium name="The Broad Institute Genome Sequencing Center for Infectious Disease"/>
            <person name="Wu L."/>
            <person name="Ma J."/>
        </authorList>
    </citation>
    <scope>NUCLEOTIDE SEQUENCE [LARGE SCALE GENOMIC DNA]</scope>
    <source>
        <strain evidence="11">CGMCC 1.15180</strain>
    </source>
</reference>
<dbReference type="PANTHER" id="PTHR45436">
    <property type="entry name" value="SENSOR HISTIDINE KINASE YKOH"/>
    <property type="match status" value="1"/>
</dbReference>
<evidence type="ECO:0000256" key="7">
    <source>
        <dbReference type="ARBA" id="ARBA00022989"/>
    </source>
</evidence>
<evidence type="ECO:0000256" key="1">
    <source>
        <dbReference type="ARBA" id="ARBA00000085"/>
    </source>
</evidence>
<keyword evidence="11" id="KW-1185">Reference proteome</keyword>
<dbReference type="InterPro" id="IPR003661">
    <property type="entry name" value="HisK_dim/P_dom"/>
</dbReference>
<dbReference type="Proteomes" id="UP001597361">
    <property type="component" value="Unassembled WGS sequence"/>
</dbReference>
<gene>
    <name evidence="10" type="ORF">ACFSKL_05480</name>
</gene>
<evidence type="ECO:0000256" key="2">
    <source>
        <dbReference type="ARBA" id="ARBA00012438"/>
    </source>
</evidence>
<keyword evidence="8" id="KW-0472">Membrane</keyword>
<evidence type="ECO:0000313" key="11">
    <source>
        <dbReference type="Proteomes" id="UP001597361"/>
    </source>
</evidence>
<dbReference type="InterPro" id="IPR036890">
    <property type="entry name" value="HATPase_C_sf"/>
</dbReference>
<evidence type="ECO:0000256" key="3">
    <source>
        <dbReference type="ARBA" id="ARBA00022553"/>
    </source>
</evidence>
<keyword evidence="7 8" id="KW-1133">Transmembrane helix</keyword>
<protein>
    <recommendedName>
        <fullName evidence="2">histidine kinase</fullName>
        <ecNumber evidence="2">2.7.13.3</ecNumber>
    </recommendedName>
</protein>
<dbReference type="Gene3D" id="3.30.565.10">
    <property type="entry name" value="Histidine kinase-like ATPase, C-terminal domain"/>
    <property type="match status" value="1"/>
</dbReference>
<name>A0ABW4VHV3_9BACT</name>
<dbReference type="SUPFAM" id="SSF47384">
    <property type="entry name" value="Homodimeric domain of signal transducing histidine kinase"/>
    <property type="match status" value="1"/>
</dbReference>
<proteinExistence type="predicted"/>
<comment type="catalytic activity">
    <reaction evidence="1">
        <text>ATP + protein L-histidine = ADP + protein N-phospho-L-histidine.</text>
        <dbReference type="EC" id="2.7.13.3"/>
    </reaction>
</comment>
<keyword evidence="5 8" id="KW-0812">Transmembrane</keyword>
<evidence type="ECO:0000256" key="8">
    <source>
        <dbReference type="SAM" id="Phobius"/>
    </source>
</evidence>
<dbReference type="InterPro" id="IPR003594">
    <property type="entry name" value="HATPase_dom"/>
</dbReference>
<comment type="caution">
    <text evidence="10">The sequence shown here is derived from an EMBL/GenBank/DDBJ whole genome shotgun (WGS) entry which is preliminary data.</text>
</comment>
<evidence type="ECO:0000256" key="6">
    <source>
        <dbReference type="ARBA" id="ARBA00022777"/>
    </source>
</evidence>
<feature type="transmembrane region" description="Helical" evidence="8">
    <location>
        <begin position="12"/>
        <end position="34"/>
    </location>
</feature>
<keyword evidence="6 10" id="KW-0418">Kinase</keyword>
<keyword evidence="4" id="KW-0808">Transferase</keyword>
<dbReference type="EMBL" id="JBHUHR010000015">
    <property type="protein sequence ID" value="MFD2034232.1"/>
    <property type="molecule type" value="Genomic_DNA"/>
</dbReference>
<dbReference type="Gene3D" id="1.10.287.130">
    <property type="match status" value="1"/>
</dbReference>
<feature type="domain" description="Histidine kinase" evidence="9">
    <location>
        <begin position="228"/>
        <end position="440"/>
    </location>
</feature>
<keyword evidence="3" id="KW-0597">Phosphoprotein</keyword>
<dbReference type="InterPro" id="IPR036097">
    <property type="entry name" value="HisK_dim/P_sf"/>
</dbReference>
<organism evidence="10 11">
    <name type="scientific">Belliella marina</name>
    <dbReference type="NCBI Taxonomy" id="1644146"/>
    <lineage>
        <taxon>Bacteria</taxon>
        <taxon>Pseudomonadati</taxon>
        <taxon>Bacteroidota</taxon>
        <taxon>Cytophagia</taxon>
        <taxon>Cytophagales</taxon>
        <taxon>Cyclobacteriaceae</taxon>
        <taxon>Belliella</taxon>
    </lineage>
</organism>
<evidence type="ECO:0000256" key="4">
    <source>
        <dbReference type="ARBA" id="ARBA00022679"/>
    </source>
</evidence>
<evidence type="ECO:0000256" key="5">
    <source>
        <dbReference type="ARBA" id="ARBA00022692"/>
    </source>
</evidence>
<evidence type="ECO:0000313" key="10">
    <source>
        <dbReference type="EMBL" id="MFD2034232.1"/>
    </source>
</evidence>
<dbReference type="GO" id="GO:0016301">
    <property type="term" value="F:kinase activity"/>
    <property type="evidence" value="ECO:0007669"/>
    <property type="project" value="UniProtKB-KW"/>
</dbReference>
<dbReference type="CDD" id="cd00075">
    <property type="entry name" value="HATPase"/>
    <property type="match status" value="1"/>
</dbReference>
<dbReference type="InterPro" id="IPR005467">
    <property type="entry name" value="His_kinase_dom"/>
</dbReference>
<dbReference type="CDD" id="cd00082">
    <property type="entry name" value="HisKA"/>
    <property type="match status" value="1"/>
</dbReference>